<dbReference type="RefSeq" id="WP_012377303.1">
    <property type="nucleotide sequence ID" value="NC_010571.1"/>
</dbReference>
<sequence>MKLATLAQIGLTAALLPFAAFAQTTDQPAPLRTDAPTAADSFDRHKGDREFSIGGSGATNKDFDDSFGGVSFSYGSYLTDTLALVVRQSVNYSNPSTGGTQWNGSTKLALDQHVLANGPWRPFVGANFGRIYGDSVRDTWAAGLEAGVKYYVMPRTFIVAAAEYGWLFQHSRSVEDRFDDGQWNWSLGVGFNF</sequence>
<dbReference type="InterPro" id="IPR011250">
    <property type="entry name" value="OMP/PagP_B-barrel"/>
</dbReference>
<dbReference type="STRING" id="452637.Oter_4518"/>
<feature type="chain" id="PRO_5002774840" evidence="2">
    <location>
        <begin position="23"/>
        <end position="193"/>
    </location>
</feature>
<protein>
    <submittedName>
        <fullName evidence="3">Uncharacterized protein</fullName>
    </submittedName>
</protein>
<proteinExistence type="predicted"/>
<feature type="region of interest" description="Disordered" evidence="1">
    <location>
        <begin position="27"/>
        <end position="55"/>
    </location>
</feature>
<dbReference type="eggNOG" id="COG3047">
    <property type="taxonomic scope" value="Bacteria"/>
</dbReference>
<keyword evidence="2" id="KW-0732">Signal</keyword>
<name>B1ZQ68_OPITP</name>
<keyword evidence="4" id="KW-1185">Reference proteome</keyword>
<evidence type="ECO:0000256" key="2">
    <source>
        <dbReference type="SAM" id="SignalP"/>
    </source>
</evidence>
<feature type="signal peptide" evidence="2">
    <location>
        <begin position="1"/>
        <end position="22"/>
    </location>
</feature>
<organism evidence="3 4">
    <name type="scientific">Opitutus terrae (strain DSM 11246 / JCM 15787 / PB90-1)</name>
    <dbReference type="NCBI Taxonomy" id="452637"/>
    <lineage>
        <taxon>Bacteria</taxon>
        <taxon>Pseudomonadati</taxon>
        <taxon>Verrucomicrobiota</taxon>
        <taxon>Opitutia</taxon>
        <taxon>Opitutales</taxon>
        <taxon>Opitutaceae</taxon>
        <taxon>Opitutus</taxon>
    </lineage>
</organism>
<dbReference type="Proteomes" id="UP000007013">
    <property type="component" value="Chromosome"/>
</dbReference>
<gene>
    <name evidence="3" type="ordered locus">Oter_4518</name>
</gene>
<dbReference type="KEGG" id="ote:Oter_4518"/>
<accession>B1ZQ68</accession>
<dbReference type="SUPFAM" id="SSF56925">
    <property type="entry name" value="OMPA-like"/>
    <property type="match status" value="1"/>
</dbReference>
<dbReference type="OrthoDB" id="7359057at2"/>
<dbReference type="AlphaFoldDB" id="B1ZQ68"/>
<feature type="compositionally biased region" description="Basic and acidic residues" evidence="1">
    <location>
        <begin position="41"/>
        <end position="51"/>
    </location>
</feature>
<dbReference type="EMBL" id="CP001032">
    <property type="protein sequence ID" value="ACB77789.1"/>
    <property type="molecule type" value="Genomic_DNA"/>
</dbReference>
<dbReference type="HOGENOM" id="CLU_121410_0_0_0"/>
<dbReference type="Gene3D" id="2.40.160.20">
    <property type="match status" value="1"/>
</dbReference>
<evidence type="ECO:0000256" key="1">
    <source>
        <dbReference type="SAM" id="MobiDB-lite"/>
    </source>
</evidence>
<evidence type="ECO:0000313" key="4">
    <source>
        <dbReference type="Proteomes" id="UP000007013"/>
    </source>
</evidence>
<evidence type="ECO:0000313" key="3">
    <source>
        <dbReference type="EMBL" id="ACB77789.1"/>
    </source>
</evidence>
<reference evidence="3 4" key="1">
    <citation type="journal article" date="2011" name="J. Bacteriol.">
        <title>Genome sequence of the verrucomicrobium Opitutus terrae PB90-1, an abundant inhabitant of rice paddy soil ecosystems.</title>
        <authorList>
            <person name="van Passel M.W."/>
            <person name="Kant R."/>
            <person name="Palva A."/>
            <person name="Copeland A."/>
            <person name="Lucas S."/>
            <person name="Lapidus A."/>
            <person name="Glavina del Rio T."/>
            <person name="Pitluck S."/>
            <person name="Goltsman E."/>
            <person name="Clum A."/>
            <person name="Sun H."/>
            <person name="Schmutz J."/>
            <person name="Larimer F.W."/>
            <person name="Land M.L."/>
            <person name="Hauser L."/>
            <person name="Kyrpides N."/>
            <person name="Mikhailova N."/>
            <person name="Richardson P.P."/>
            <person name="Janssen P.H."/>
            <person name="de Vos W.M."/>
            <person name="Smidt H."/>
        </authorList>
    </citation>
    <scope>NUCLEOTIDE SEQUENCE [LARGE SCALE GENOMIC DNA]</scope>
    <source>
        <strain evidence="4">DSM 11246 / JCM 15787 / PB90-1</strain>
    </source>
</reference>